<keyword evidence="1" id="KW-1133">Transmembrane helix</keyword>
<organism evidence="3 4">
    <name type="scientific">Massilia phyllostachyos</name>
    <dbReference type="NCBI Taxonomy" id="2898585"/>
    <lineage>
        <taxon>Bacteria</taxon>
        <taxon>Pseudomonadati</taxon>
        <taxon>Pseudomonadota</taxon>
        <taxon>Betaproteobacteria</taxon>
        <taxon>Burkholderiales</taxon>
        <taxon>Oxalobacteraceae</taxon>
        <taxon>Telluria group</taxon>
        <taxon>Massilia</taxon>
    </lineage>
</organism>
<evidence type="ECO:0000259" key="2">
    <source>
        <dbReference type="Pfam" id="PF04235"/>
    </source>
</evidence>
<keyword evidence="1" id="KW-0472">Membrane</keyword>
<dbReference type="Pfam" id="PF04235">
    <property type="entry name" value="DUF418"/>
    <property type="match status" value="1"/>
</dbReference>
<dbReference type="PANTHER" id="PTHR30590:SF2">
    <property type="entry name" value="INNER MEMBRANE PROTEIN"/>
    <property type="match status" value="1"/>
</dbReference>
<feature type="transmembrane region" description="Helical" evidence="1">
    <location>
        <begin position="68"/>
        <end position="94"/>
    </location>
</feature>
<sequence length="398" mass="43439">MHTTTATDTTLPTAAAKVRIQALDLIRGMAILGILAVNVDGFAAPTAASLNPRNWVFPNEGWTALSYWLMDTLFHVKFVAVFSMLFGVSLFLVGGERGDRARGRLLARRLGILFGFGLLHGFAIWWGDILSLYAMAGAILFFCRSWSARTLFIAGITLFLAMALYHQPPRATPPPQPDPAAVAKRQAAIAATIAEATSSWQGAAAVNARQYTRLLTNYPMAIPSTLGLMMIGLSLFKSGFLQGRSERGRYLAVLAAGAAALVPIGWLCWQRDIAMTSVASDKLVLDLLAPLVGLAYASGLILLLRRGAGRVLAPLAAAGRMAFTNYLTQSIIMTSIFYGGRGALMGQVDRPVLWLLVALVWLLQLAWSPLWLSRFEMGPFEWVWRCLTVGYRVPLHKR</sequence>
<feature type="transmembrane region" description="Helical" evidence="1">
    <location>
        <begin position="218"/>
        <end position="236"/>
    </location>
</feature>
<dbReference type="RefSeq" id="WP_231059905.1">
    <property type="nucleotide sequence ID" value="NZ_JAJNOC010000008.1"/>
</dbReference>
<keyword evidence="1" id="KW-0812">Transmembrane</keyword>
<protein>
    <submittedName>
        <fullName evidence="3">DUF418 domain-containing protein</fullName>
    </submittedName>
</protein>
<reference evidence="3" key="1">
    <citation type="submission" date="2021-11" db="EMBL/GenBank/DDBJ databases">
        <title>The complete genome of Massilia sp sp. G4R7.</title>
        <authorList>
            <person name="Liu L."/>
            <person name="Yue J."/>
            <person name="Yuan J."/>
            <person name="Yang F."/>
            <person name="Li L."/>
        </authorList>
    </citation>
    <scope>NUCLEOTIDE SEQUENCE</scope>
    <source>
        <strain evidence="3">G4R7</strain>
    </source>
</reference>
<proteinExistence type="predicted"/>
<dbReference type="InterPro" id="IPR007349">
    <property type="entry name" value="DUF418"/>
</dbReference>
<feature type="domain" description="DUF418" evidence="2">
    <location>
        <begin position="235"/>
        <end position="390"/>
    </location>
</feature>
<evidence type="ECO:0000313" key="4">
    <source>
        <dbReference type="Proteomes" id="UP001179361"/>
    </source>
</evidence>
<dbReference type="PANTHER" id="PTHR30590">
    <property type="entry name" value="INNER MEMBRANE PROTEIN"/>
    <property type="match status" value="1"/>
</dbReference>
<evidence type="ECO:0000256" key="1">
    <source>
        <dbReference type="SAM" id="Phobius"/>
    </source>
</evidence>
<keyword evidence="4" id="KW-1185">Reference proteome</keyword>
<gene>
    <name evidence="3" type="ORF">LQ564_20180</name>
</gene>
<feature type="transmembrane region" description="Helical" evidence="1">
    <location>
        <begin position="287"/>
        <end position="304"/>
    </location>
</feature>
<feature type="transmembrane region" description="Helical" evidence="1">
    <location>
        <begin position="311"/>
        <end position="332"/>
    </location>
</feature>
<feature type="transmembrane region" description="Helical" evidence="1">
    <location>
        <begin position="248"/>
        <end position="267"/>
    </location>
</feature>
<dbReference type="InterPro" id="IPR052529">
    <property type="entry name" value="Bact_Transport_Assoc"/>
</dbReference>
<feature type="transmembrane region" description="Helical" evidence="1">
    <location>
        <begin position="352"/>
        <end position="372"/>
    </location>
</feature>
<comment type="caution">
    <text evidence="3">The sequence shown here is derived from an EMBL/GenBank/DDBJ whole genome shotgun (WGS) entry which is preliminary data.</text>
</comment>
<name>A0ABS8QA71_9BURK</name>
<evidence type="ECO:0000313" key="3">
    <source>
        <dbReference type="EMBL" id="MCD2518620.1"/>
    </source>
</evidence>
<accession>A0ABS8QA71</accession>
<feature type="transmembrane region" description="Helical" evidence="1">
    <location>
        <begin position="29"/>
        <end position="48"/>
    </location>
</feature>
<feature type="transmembrane region" description="Helical" evidence="1">
    <location>
        <begin position="146"/>
        <end position="166"/>
    </location>
</feature>
<dbReference type="EMBL" id="JAJNOC010000008">
    <property type="protein sequence ID" value="MCD2518620.1"/>
    <property type="molecule type" value="Genomic_DNA"/>
</dbReference>
<dbReference type="Proteomes" id="UP001179361">
    <property type="component" value="Unassembled WGS sequence"/>
</dbReference>
<feature type="transmembrane region" description="Helical" evidence="1">
    <location>
        <begin position="106"/>
        <end position="126"/>
    </location>
</feature>